<keyword evidence="9" id="KW-0408">Iron</keyword>
<comment type="cofactor">
    <cofactor evidence="1">
        <name>[4Fe-4S] cluster</name>
        <dbReference type="ChEBI" id="CHEBI:49883"/>
    </cofactor>
</comment>
<evidence type="ECO:0000256" key="11">
    <source>
        <dbReference type="ARBA" id="ARBA00023239"/>
    </source>
</evidence>
<keyword evidence="11" id="KW-0456">Lyase</keyword>
<comment type="catalytic activity">
    <reaction evidence="12">
        <text>N(1)-methylguanosine(37) in tRNA(Phe) + pyruvate + S-adenosyl-L-methionine = 4-demethylwyosine(37) in tRNA(Phe) + 5'-deoxyadenosine + L-methionine + CO2 + H2O</text>
        <dbReference type="Rhea" id="RHEA:36347"/>
        <dbReference type="Rhea" id="RHEA-COMP:10164"/>
        <dbReference type="Rhea" id="RHEA-COMP:10165"/>
        <dbReference type="ChEBI" id="CHEBI:15361"/>
        <dbReference type="ChEBI" id="CHEBI:15377"/>
        <dbReference type="ChEBI" id="CHEBI:16526"/>
        <dbReference type="ChEBI" id="CHEBI:17319"/>
        <dbReference type="ChEBI" id="CHEBI:57844"/>
        <dbReference type="ChEBI" id="CHEBI:59789"/>
        <dbReference type="ChEBI" id="CHEBI:64315"/>
        <dbReference type="ChEBI" id="CHEBI:73542"/>
        <dbReference type="EC" id="4.1.3.44"/>
    </reaction>
</comment>
<dbReference type="Pfam" id="PF00258">
    <property type="entry name" value="Flavodoxin_1"/>
    <property type="match status" value="1"/>
</dbReference>
<dbReference type="PANTHER" id="PTHR13930:SF0">
    <property type="entry name" value="S-ADENOSYL-L-METHIONINE-DEPENDENT TRNA 4-DEMETHYLWYOSINE SYNTHASE TYW1-RELATED"/>
    <property type="match status" value="1"/>
</dbReference>
<evidence type="ECO:0000256" key="7">
    <source>
        <dbReference type="ARBA" id="ARBA00022694"/>
    </source>
</evidence>
<dbReference type="SUPFAM" id="SSF102114">
    <property type="entry name" value="Radical SAM enzymes"/>
    <property type="match status" value="1"/>
</dbReference>
<protein>
    <recommendedName>
        <fullName evidence="4">tRNA 4-demethylwyosine synthase (AdoMet-dependent)</fullName>
        <ecNumber evidence="4">4.1.3.44</ecNumber>
    </recommendedName>
</protein>
<dbReference type="InterPro" id="IPR034556">
    <property type="entry name" value="tRNA_wybutosine-synthase"/>
</dbReference>
<keyword evidence="6" id="KW-0949">S-adenosyl-L-methionine</keyword>
<evidence type="ECO:0000256" key="4">
    <source>
        <dbReference type="ARBA" id="ARBA00012821"/>
    </source>
</evidence>
<feature type="domain" description="Flavodoxin-like" evidence="14">
    <location>
        <begin position="133"/>
        <end position="301"/>
    </location>
</feature>
<dbReference type="InterPro" id="IPR007197">
    <property type="entry name" value="rSAM"/>
</dbReference>
<dbReference type="EC" id="4.1.3.44" evidence="4"/>
<dbReference type="SUPFAM" id="SSF52218">
    <property type="entry name" value="Flavoproteins"/>
    <property type="match status" value="1"/>
</dbReference>
<feature type="domain" description="Radical SAM core" evidence="15">
    <location>
        <begin position="446"/>
        <end position="695"/>
    </location>
</feature>
<dbReference type="AlphaFoldDB" id="A0A6A6SF98"/>
<dbReference type="Gene3D" id="3.20.20.70">
    <property type="entry name" value="Aldolase class I"/>
    <property type="match status" value="1"/>
</dbReference>
<evidence type="ECO:0000259" key="14">
    <source>
        <dbReference type="PROSITE" id="PS50902"/>
    </source>
</evidence>
<reference evidence="16" key="1">
    <citation type="journal article" date="2020" name="Stud. Mycol.">
        <title>101 Dothideomycetes genomes: a test case for predicting lifestyles and emergence of pathogens.</title>
        <authorList>
            <person name="Haridas S."/>
            <person name="Albert R."/>
            <person name="Binder M."/>
            <person name="Bloem J."/>
            <person name="Labutti K."/>
            <person name="Salamov A."/>
            <person name="Andreopoulos B."/>
            <person name="Baker S."/>
            <person name="Barry K."/>
            <person name="Bills G."/>
            <person name="Bluhm B."/>
            <person name="Cannon C."/>
            <person name="Castanera R."/>
            <person name="Culley D."/>
            <person name="Daum C."/>
            <person name="Ezra D."/>
            <person name="Gonzalez J."/>
            <person name="Henrissat B."/>
            <person name="Kuo A."/>
            <person name="Liang C."/>
            <person name="Lipzen A."/>
            <person name="Lutzoni F."/>
            <person name="Magnuson J."/>
            <person name="Mondo S."/>
            <person name="Nolan M."/>
            <person name="Ohm R."/>
            <person name="Pangilinan J."/>
            <person name="Park H.-J."/>
            <person name="Ramirez L."/>
            <person name="Alfaro M."/>
            <person name="Sun H."/>
            <person name="Tritt A."/>
            <person name="Yoshinaga Y."/>
            <person name="Zwiers L.-H."/>
            <person name="Turgeon B."/>
            <person name="Goodwin S."/>
            <person name="Spatafora J."/>
            <person name="Crous P."/>
            <person name="Grigoriev I."/>
        </authorList>
    </citation>
    <scope>NUCLEOTIDE SEQUENCE</scope>
    <source>
        <strain evidence="16">CBS 473.64</strain>
    </source>
</reference>
<evidence type="ECO:0000256" key="13">
    <source>
        <dbReference type="SAM" id="MobiDB-lite"/>
    </source>
</evidence>
<evidence type="ECO:0000256" key="12">
    <source>
        <dbReference type="ARBA" id="ARBA00049466"/>
    </source>
</evidence>
<dbReference type="Pfam" id="PF08608">
    <property type="entry name" value="Wyosine_form"/>
    <property type="match status" value="1"/>
</dbReference>
<dbReference type="SFLD" id="SFLDS00029">
    <property type="entry name" value="Radical_SAM"/>
    <property type="match status" value="1"/>
</dbReference>
<evidence type="ECO:0000256" key="9">
    <source>
        <dbReference type="ARBA" id="ARBA00023004"/>
    </source>
</evidence>
<feature type="compositionally biased region" description="Low complexity" evidence="13">
    <location>
        <begin position="382"/>
        <end position="392"/>
    </location>
</feature>
<keyword evidence="7" id="KW-0819">tRNA processing</keyword>
<dbReference type="Proteomes" id="UP000799753">
    <property type="component" value="Unassembled WGS sequence"/>
</dbReference>
<dbReference type="InterPro" id="IPR013785">
    <property type="entry name" value="Aldolase_TIM"/>
</dbReference>
<dbReference type="Gene3D" id="3.40.50.360">
    <property type="match status" value="1"/>
</dbReference>
<comment type="similarity">
    <text evidence="3">Belongs to the TYW1 family.</text>
</comment>
<gene>
    <name evidence="16" type="ORF">P280DRAFT_442177</name>
</gene>
<dbReference type="GO" id="GO:0010181">
    <property type="term" value="F:FMN binding"/>
    <property type="evidence" value="ECO:0007669"/>
    <property type="project" value="InterPro"/>
</dbReference>
<feature type="compositionally biased region" description="Basic and acidic residues" evidence="13">
    <location>
        <begin position="775"/>
        <end position="808"/>
    </location>
</feature>
<dbReference type="EMBL" id="MU006777">
    <property type="protein sequence ID" value="KAF2645561.1"/>
    <property type="molecule type" value="Genomic_DNA"/>
</dbReference>
<dbReference type="InterPro" id="IPR058240">
    <property type="entry name" value="rSAM_sf"/>
</dbReference>
<evidence type="ECO:0000256" key="10">
    <source>
        <dbReference type="ARBA" id="ARBA00023014"/>
    </source>
</evidence>
<dbReference type="PROSITE" id="PS51918">
    <property type="entry name" value="RADICAL_SAM"/>
    <property type="match status" value="1"/>
</dbReference>
<dbReference type="CDD" id="cd01335">
    <property type="entry name" value="Radical_SAM"/>
    <property type="match status" value="1"/>
</dbReference>
<dbReference type="OrthoDB" id="271553at2759"/>
<keyword evidence="8" id="KW-0479">Metal-binding</keyword>
<evidence type="ECO:0000256" key="2">
    <source>
        <dbReference type="ARBA" id="ARBA00004797"/>
    </source>
</evidence>
<dbReference type="InterPro" id="IPR029039">
    <property type="entry name" value="Flavoprotein-like_sf"/>
</dbReference>
<keyword evidence="5" id="KW-0004">4Fe-4S</keyword>
<dbReference type="InterPro" id="IPR013917">
    <property type="entry name" value="tRNA_wybutosine-synth"/>
</dbReference>
<dbReference type="GO" id="GO:0031591">
    <property type="term" value="P:wybutosine biosynthetic process"/>
    <property type="evidence" value="ECO:0007669"/>
    <property type="project" value="TreeGrafter"/>
</dbReference>
<evidence type="ECO:0000259" key="15">
    <source>
        <dbReference type="PROSITE" id="PS51918"/>
    </source>
</evidence>
<evidence type="ECO:0000256" key="6">
    <source>
        <dbReference type="ARBA" id="ARBA00022691"/>
    </source>
</evidence>
<dbReference type="Pfam" id="PF04055">
    <property type="entry name" value="Radical_SAM"/>
    <property type="match status" value="1"/>
</dbReference>
<proteinExistence type="inferred from homology"/>
<evidence type="ECO:0000256" key="8">
    <source>
        <dbReference type="ARBA" id="ARBA00022723"/>
    </source>
</evidence>
<dbReference type="GO" id="GO:0102521">
    <property type="term" value="F:tRNA-4-demethylwyosine synthase activity"/>
    <property type="evidence" value="ECO:0007669"/>
    <property type="project" value="UniProtKB-EC"/>
</dbReference>
<comment type="pathway">
    <text evidence="2">tRNA modification; wybutosine-tRNA(Phe) biosynthesis.</text>
</comment>
<sequence length="808" mass="90511">MALASFLEKLPAELLIIWHTHRVPILLLAISLATLVHLTIYLRSKRTRISATPTPSSPVEKKDVELRPEWLPENTTLNVATLNLDEHAEDDIVPTAPMVKVKKGPKTVKGKKLSKKTQPVAPVFNHQTDKIQPLLFFQSLSGTTERYASACAKVLTEWTIGCDQSSSFLPPQIHDISYIEYDDYFISPPKTEANVKHFYFILLPSYNIDTVLSNFLENLSETHNDFRIDTAPLSGLLGYSVFGFGDKEGWPTEEEGFCSQAREVDKWMARLTGRKRAYPLGMGDVKSDVETRLQEWRIGVQDALVEVAEGRGLGEGVPGSGDPAESDEEDVDDVNSDSESYNPPTTRPKKATRNVDEIEDLGSMVDPNSSESPIPIDFTTYKPKSASSKSKPVPTPKEMVPTSSPTYASLTKQGYTIIGSHSGVKICRWTKSALRGRGSCYKYSFYGIASHLCMEATPSLSCSNKCVFCWRHGTNPVGTTWRWVTDAPELIFDGITTAHYKKIKMMKGVPGVRAERFSEAMRIRHCALSLVGEPIFYPHINELLHLMHKSRISTFLVCNAQHPAQLASLIPVTQLYVSIDASNKDSLRKIDRPLHRDFWERFCACLDILRNRRFEQRTVFRLTLVKGFNMAEEVKGYGDLIERALPGFVEVKGVTYCGTSAAGTAGLTMQNVPFYEEVAAFVTALAEELASRNLSYGIGAEHAHSCCVLLADSTRFKRDGKWATRIDFERFYELYEGKVEGTRTDEEGNVVGWRPEDYVGDETPEWALWGNGGFDPRDQRVWRKGKGPKDKADEESVGGKEEIRMVEI</sequence>
<feature type="compositionally biased region" description="Acidic residues" evidence="13">
    <location>
        <begin position="324"/>
        <end position="336"/>
    </location>
</feature>
<evidence type="ECO:0000313" key="16">
    <source>
        <dbReference type="EMBL" id="KAF2645561.1"/>
    </source>
</evidence>
<evidence type="ECO:0000313" key="17">
    <source>
        <dbReference type="Proteomes" id="UP000799753"/>
    </source>
</evidence>
<keyword evidence="17" id="KW-1185">Reference proteome</keyword>
<name>A0A6A6SF98_9PLEO</name>
<feature type="region of interest" description="Disordered" evidence="13">
    <location>
        <begin position="770"/>
        <end position="808"/>
    </location>
</feature>
<dbReference type="GO" id="GO:0046872">
    <property type="term" value="F:metal ion binding"/>
    <property type="evidence" value="ECO:0007669"/>
    <property type="project" value="UniProtKB-KW"/>
</dbReference>
<dbReference type="SFLD" id="SFLDG01071">
    <property type="entry name" value="tRNA_wybutosine-synthesizing"/>
    <property type="match status" value="1"/>
</dbReference>
<dbReference type="SFLD" id="SFLDF00284">
    <property type="entry name" value="tRNA_wybutosine-synthesizing"/>
    <property type="match status" value="1"/>
</dbReference>
<dbReference type="PANTHER" id="PTHR13930">
    <property type="entry name" value="S-ADENOSYL-L-METHIONINE-DEPENDENT TRNA 4-DEMETHYLWYOSINE SYNTHASE"/>
    <property type="match status" value="1"/>
</dbReference>
<dbReference type="PROSITE" id="PS50902">
    <property type="entry name" value="FLAVODOXIN_LIKE"/>
    <property type="match status" value="1"/>
</dbReference>
<organism evidence="16 17">
    <name type="scientific">Massarina eburnea CBS 473.64</name>
    <dbReference type="NCBI Taxonomy" id="1395130"/>
    <lineage>
        <taxon>Eukaryota</taxon>
        <taxon>Fungi</taxon>
        <taxon>Dikarya</taxon>
        <taxon>Ascomycota</taxon>
        <taxon>Pezizomycotina</taxon>
        <taxon>Dothideomycetes</taxon>
        <taxon>Pleosporomycetidae</taxon>
        <taxon>Pleosporales</taxon>
        <taxon>Massarineae</taxon>
        <taxon>Massarinaceae</taxon>
        <taxon>Massarina</taxon>
    </lineage>
</organism>
<evidence type="ECO:0000256" key="3">
    <source>
        <dbReference type="ARBA" id="ARBA00010115"/>
    </source>
</evidence>
<keyword evidence="10" id="KW-0411">Iron-sulfur</keyword>
<evidence type="ECO:0000256" key="5">
    <source>
        <dbReference type="ARBA" id="ARBA00022485"/>
    </source>
</evidence>
<dbReference type="GO" id="GO:0051539">
    <property type="term" value="F:4 iron, 4 sulfur cluster binding"/>
    <property type="evidence" value="ECO:0007669"/>
    <property type="project" value="UniProtKB-KW"/>
</dbReference>
<dbReference type="UniPathway" id="UPA00375"/>
<evidence type="ECO:0000256" key="1">
    <source>
        <dbReference type="ARBA" id="ARBA00001966"/>
    </source>
</evidence>
<feature type="region of interest" description="Disordered" evidence="13">
    <location>
        <begin position="309"/>
        <end position="405"/>
    </location>
</feature>
<accession>A0A6A6SF98</accession>
<dbReference type="InterPro" id="IPR008254">
    <property type="entry name" value="Flavodoxin/NO_synth"/>
</dbReference>